<dbReference type="AlphaFoldDB" id="A0A3A5ME77"/>
<dbReference type="InterPro" id="IPR006439">
    <property type="entry name" value="HAD-SF_hydro_IA"/>
</dbReference>
<reference evidence="1 2" key="1">
    <citation type="submission" date="2018-09" db="EMBL/GenBank/DDBJ databases">
        <title>Novel species of Arthrobacter.</title>
        <authorList>
            <person name="Liu Q."/>
            <person name="Xin Y.-H."/>
        </authorList>
    </citation>
    <scope>NUCLEOTIDE SEQUENCE [LARGE SCALE GENOMIC DNA]</scope>
    <source>
        <strain evidence="1 2">Hz2</strain>
    </source>
</reference>
<evidence type="ECO:0000313" key="2">
    <source>
        <dbReference type="Proteomes" id="UP000272560"/>
    </source>
</evidence>
<name>A0A3A5ME77_9MICC</name>
<organism evidence="1 2">
    <name type="scientific">Arthrobacter cheniae</name>
    <dbReference type="NCBI Taxonomy" id="1258888"/>
    <lineage>
        <taxon>Bacteria</taxon>
        <taxon>Bacillati</taxon>
        <taxon>Actinomycetota</taxon>
        <taxon>Actinomycetes</taxon>
        <taxon>Micrococcales</taxon>
        <taxon>Micrococcaceae</taxon>
        <taxon>Arthrobacter</taxon>
    </lineage>
</organism>
<protein>
    <submittedName>
        <fullName evidence="1">HAD family phosphatase</fullName>
    </submittedName>
</protein>
<dbReference type="InterPro" id="IPR023198">
    <property type="entry name" value="PGP-like_dom2"/>
</dbReference>
<dbReference type="PANTHER" id="PTHR43611:SF3">
    <property type="entry name" value="FLAVIN MONONUCLEOTIDE HYDROLASE 1, CHLOROPLATIC"/>
    <property type="match status" value="1"/>
</dbReference>
<evidence type="ECO:0000313" key="1">
    <source>
        <dbReference type="EMBL" id="RJT82110.1"/>
    </source>
</evidence>
<dbReference type="EMBL" id="QZVT01000002">
    <property type="protein sequence ID" value="RJT82110.1"/>
    <property type="molecule type" value="Genomic_DNA"/>
</dbReference>
<dbReference type="Pfam" id="PF00702">
    <property type="entry name" value="Hydrolase"/>
    <property type="match status" value="1"/>
</dbReference>
<dbReference type="PANTHER" id="PTHR43611">
    <property type="entry name" value="ALPHA-D-GLUCOSE 1-PHOSPHATE PHOSPHATASE"/>
    <property type="match status" value="1"/>
</dbReference>
<accession>A0A3A5ME77</accession>
<dbReference type="CDD" id="cd02603">
    <property type="entry name" value="HAD_sEH-N_like"/>
    <property type="match status" value="1"/>
</dbReference>
<dbReference type="SUPFAM" id="SSF56784">
    <property type="entry name" value="HAD-like"/>
    <property type="match status" value="1"/>
</dbReference>
<keyword evidence="2" id="KW-1185">Reference proteome</keyword>
<proteinExistence type="predicted"/>
<dbReference type="InterPro" id="IPR036412">
    <property type="entry name" value="HAD-like_sf"/>
</dbReference>
<dbReference type="OrthoDB" id="9797415at2"/>
<sequence length="230" mass="25096">MARIDSSRRWYLFDYGNVISTPPTPQDWDALAEAIGIPELQEPTSTYWLHRYAYDAGSLSSDEYWSLVSGARVNPVRAAWLDILDGNQWSHPNLEVLDVLEDLDARGERLALLSNMPAAMVSHLGDAPWTKLFQHLFFSSSLRLVKPSAAIFEHVLTELAVDPGLVTFVDDSPANIAAAHSLGIDARLFDPSSDLSRTLVAPGRAQGTARGFEAVALPGAEPAVSALIQE</sequence>
<dbReference type="Proteomes" id="UP000272560">
    <property type="component" value="Unassembled WGS sequence"/>
</dbReference>
<gene>
    <name evidence="1" type="ORF">D6T63_05105</name>
</gene>
<dbReference type="Gene3D" id="1.10.150.240">
    <property type="entry name" value="Putative phosphatase, domain 2"/>
    <property type="match status" value="1"/>
</dbReference>
<comment type="caution">
    <text evidence="1">The sequence shown here is derived from an EMBL/GenBank/DDBJ whole genome shotgun (WGS) entry which is preliminary data.</text>
</comment>
<dbReference type="InterPro" id="IPR023214">
    <property type="entry name" value="HAD_sf"/>
</dbReference>
<dbReference type="RefSeq" id="WP_120147928.1">
    <property type="nucleotide sequence ID" value="NZ_QZVT01000002.1"/>
</dbReference>
<dbReference type="NCBIfam" id="TIGR01509">
    <property type="entry name" value="HAD-SF-IA-v3"/>
    <property type="match status" value="1"/>
</dbReference>
<dbReference type="PRINTS" id="PR00413">
    <property type="entry name" value="HADHALOGNASE"/>
</dbReference>
<dbReference type="Gene3D" id="3.40.50.1000">
    <property type="entry name" value="HAD superfamily/HAD-like"/>
    <property type="match status" value="1"/>
</dbReference>